<dbReference type="RefSeq" id="WP_184799332.1">
    <property type="nucleotide sequence ID" value="NZ_JACIIZ010000004.1"/>
</dbReference>
<keyword evidence="1" id="KW-0238">DNA-binding</keyword>
<dbReference type="GO" id="GO:0003677">
    <property type="term" value="F:DNA binding"/>
    <property type="evidence" value="ECO:0007669"/>
    <property type="project" value="UniProtKB-KW"/>
</dbReference>
<comment type="caution">
    <text evidence="1">The sequence shown here is derived from an EMBL/GenBank/DDBJ whole genome shotgun (WGS) entry which is preliminary data.</text>
</comment>
<dbReference type="AlphaFoldDB" id="A0A7X0AW05"/>
<evidence type="ECO:0000313" key="1">
    <source>
        <dbReference type="EMBL" id="MBB6251105.1"/>
    </source>
</evidence>
<dbReference type="InterPro" id="IPR011006">
    <property type="entry name" value="CheY-like_superfamily"/>
</dbReference>
<keyword evidence="2" id="KW-1185">Reference proteome</keyword>
<proteinExistence type="predicted"/>
<dbReference type="EMBL" id="JACIIZ010000004">
    <property type="protein sequence ID" value="MBB6251105.1"/>
    <property type="molecule type" value="Genomic_DNA"/>
</dbReference>
<name>A0A7X0AW05_9PROT</name>
<gene>
    <name evidence="1" type="ORF">FHS74_001650</name>
</gene>
<reference evidence="1 2" key="1">
    <citation type="submission" date="2020-08" db="EMBL/GenBank/DDBJ databases">
        <title>Genomic Encyclopedia of Type Strains, Phase IV (KMG-IV): sequencing the most valuable type-strain genomes for metagenomic binning, comparative biology and taxonomic classification.</title>
        <authorList>
            <person name="Goeker M."/>
        </authorList>
    </citation>
    <scope>NUCLEOTIDE SEQUENCE [LARGE SCALE GENOMIC DNA]</scope>
    <source>
        <strain evidence="1 2">DSM 22198</strain>
    </source>
</reference>
<protein>
    <submittedName>
        <fullName evidence="1">DNA-binding NtrC family response regulator</fullName>
    </submittedName>
</protein>
<accession>A0A7X0AW05</accession>
<sequence>MVVDDNVLVGRFLAELLTGMGHDVCALEHTGAGAVAAATMHRPDLMIVDARLAEVGDRIGDTDRAGPVAHLFIRGDGSEIATQRPWFATTQRPFFETALIQEISGALKASLAGQGPGHFAE</sequence>
<evidence type="ECO:0000313" key="2">
    <source>
        <dbReference type="Proteomes" id="UP000539175"/>
    </source>
</evidence>
<dbReference type="SUPFAM" id="SSF52172">
    <property type="entry name" value="CheY-like"/>
    <property type="match status" value="1"/>
</dbReference>
<dbReference type="Proteomes" id="UP000539175">
    <property type="component" value="Unassembled WGS sequence"/>
</dbReference>
<organism evidence="1 2">
    <name type="scientific">Nitrospirillum iridis</name>
    <dbReference type="NCBI Taxonomy" id="765888"/>
    <lineage>
        <taxon>Bacteria</taxon>
        <taxon>Pseudomonadati</taxon>
        <taxon>Pseudomonadota</taxon>
        <taxon>Alphaproteobacteria</taxon>
        <taxon>Rhodospirillales</taxon>
        <taxon>Azospirillaceae</taxon>
        <taxon>Nitrospirillum</taxon>
    </lineage>
</organism>
<dbReference type="Gene3D" id="3.40.50.2300">
    <property type="match status" value="1"/>
</dbReference>